<evidence type="ECO:0000259" key="9">
    <source>
        <dbReference type="PROSITE" id="PS00036"/>
    </source>
</evidence>
<evidence type="ECO:0000256" key="1">
    <source>
        <dbReference type="ARBA" id="ARBA00004123"/>
    </source>
</evidence>
<dbReference type="Proteomes" id="UP000015441">
    <property type="component" value="Unassembled WGS sequence"/>
</dbReference>
<keyword evidence="5" id="KW-0010">Activator</keyword>
<dbReference type="SUPFAM" id="SSF57959">
    <property type="entry name" value="Leucine zipper domain"/>
    <property type="match status" value="1"/>
</dbReference>
<keyword evidence="11" id="KW-1185">Reference proteome</keyword>
<dbReference type="GO" id="GO:0000978">
    <property type="term" value="F:RNA polymerase II cis-regulatory region sequence-specific DNA binding"/>
    <property type="evidence" value="ECO:0007669"/>
    <property type="project" value="TreeGrafter"/>
</dbReference>
<dbReference type="GO" id="GO:0005667">
    <property type="term" value="C:transcription regulator complex"/>
    <property type="evidence" value="ECO:0007669"/>
    <property type="project" value="TreeGrafter"/>
</dbReference>
<dbReference type="GO" id="GO:0000981">
    <property type="term" value="F:DNA-binding transcription factor activity, RNA polymerase II-specific"/>
    <property type="evidence" value="ECO:0007669"/>
    <property type="project" value="TreeGrafter"/>
</dbReference>
<keyword evidence="4" id="KW-0238">DNA-binding</keyword>
<dbReference type="FunFam" id="3.30.160.60:FF:001491">
    <property type="entry name" value="Cross-pathway control protein A"/>
    <property type="match status" value="1"/>
</dbReference>
<dbReference type="AlphaFoldDB" id="N1JCH2"/>
<evidence type="ECO:0000256" key="6">
    <source>
        <dbReference type="ARBA" id="ARBA00023163"/>
    </source>
</evidence>
<accession>N1JCH2</accession>
<comment type="caution">
    <text evidence="10">The sequence shown here is derived from an EMBL/GenBank/DDBJ whole genome shotgun (WGS) entry which is preliminary data.</text>
</comment>
<dbReference type="PANTHER" id="PTHR11462">
    <property type="entry name" value="JUN TRANSCRIPTION FACTOR-RELATED"/>
    <property type="match status" value="1"/>
</dbReference>
<feature type="domain" description="BZIP" evidence="9">
    <location>
        <begin position="277"/>
        <end position="291"/>
    </location>
</feature>
<dbReference type="Gene3D" id="3.30.160.60">
    <property type="entry name" value="Classic Zinc Finger"/>
    <property type="match status" value="1"/>
</dbReference>
<evidence type="ECO:0000256" key="3">
    <source>
        <dbReference type="ARBA" id="ARBA00023015"/>
    </source>
</evidence>
<dbReference type="STRING" id="546991.N1JCH2"/>
<evidence type="ECO:0000256" key="8">
    <source>
        <dbReference type="ARBA" id="ARBA00061302"/>
    </source>
</evidence>
<dbReference type="InterPro" id="IPR004827">
    <property type="entry name" value="bZIP"/>
</dbReference>
<evidence type="ECO:0000313" key="10">
    <source>
        <dbReference type="EMBL" id="CCU75597.1"/>
    </source>
</evidence>
<dbReference type="EMBL" id="CAUH01001495">
    <property type="protein sequence ID" value="CCU75597.1"/>
    <property type="molecule type" value="Genomic_DNA"/>
</dbReference>
<proteinExistence type="inferred from homology"/>
<dbReference type="GO" id="GO:1903833">
    <property type="term" value="P:positive regulation of cellular response to amino acid starvation"/>
    <property type="evidence" value="ECO:0007669"/>
    <property type="project" value="TreeGrafter"/>
</dbReference>
<dbReference type="GO" id="GO:0008652">
    <property type="term" value="P:amino acid biosynthetic process"/>
    <property type="evidence" value="ECO:0007669"/>
    <property type="project" value="UniProtKB-KW"/>
</dbReference>
<comment type="subcellular location">
    <subcellularLocation>
        <location evidence="1">Nucleus</location>
    </subcellularLocation>
</comment>
<dbReference type="HOGENOM" id="CLU_029566_0_0_1"/>
<reference evidence="10 11" key="1">
    <citation type="journal article" date="2010" name="Science">
        <title>Genome expansion and gene loss in powdery mildew fungi reveal tradeoffs in extreme parasitism.</title>
        <authorList>
            <person name="Spanu P.D."/>
            <person name="Abbott J.C."/>
            <person name="Amselem J."/>
            <person name="Burgis T.A."/>
            <person name="Soanes D.M."/>
            <person name="Stueber K."/>
            <person name="Ver Loren van Themaat E."/>
            <person name="Brown J.K.M."/>
            <person name="Butcher S.A."/>
            <person name="Gurr S.J."/>
            <person name="Lebrun M.-H."/>
            <person name="Ridout C.J."/>
            <person name="Schulze-Lefert P."/>
            <person name="Talbot N.J."/>
            <person name="Ahmadinejad N."/>
            <person name="Ametz C."/>
            <person name="Barton G.R."/>
            <person name="Benjdia M."/>
            <person name="Bidzinski P."/>
            <person name="Bindschedler L.V."/>
            <person name="Both M."/>
            <person name="Brewer M.T."/>
            <person name="Cadle-Davidson L."/>
            <person name="Cadle-Davidson M.M."/>
            <person name="Collemare J."/>
            <person name="Cramer R."/>
            <person name="Frenkel O."/>
            <person name="Godfrey D."/>
            <person name="Harriman J."/>
            <person name="Hoede C."/>
            <person name="King B.C."/>
            <person name="Klages S."/>
            <person name="Kleemann J."/>
            <person name="Knoll D."/>
            <person name="Koti P.S."/>
            <person name="Kreplak J."/>
            <person name="Lopez-Ruiz F.J."/>
            <person name="Lu X."/>
            <person name="Maekawa T."/>
            <person name="Mahanil S."/>
            <person name="Micali C."/>
            <person name="Milgroom M.G."/>
            <person name="Montana G."/>
            <person name="Noir S."/>
            <person name="O'Connell R.J."/>
            <person name="Oberhaensli S."/>
            <person name="Parlange F."/>
            <person name="Pedersen C."/>
            <person name="Quesneville H."/>
            <person name="Reinhardt R."/>
            <person name="Rott M."/>
            <person name="Sacristan S."/>
            <person name="Schmidt S.M."/>
            <person name="Schoen M."/>
            <person name="Skamnioti P."/>
            <person name="Sommer H."/>
            <person name="Stephens A."/>
            <person name="Takahara H."/>
            <person name="Thordal-Christensen H."/>
            <person name="Vigouroux M."/>
            <person name="Wessling R."/>
            <person name="Wicker T."/>
            <person name="Panstruga R."/>
        </authorList>
    </citation>
    <scope>NUCLEOTIDE SEQUENCE [LARGE SCALE GENOMIC DNA]</scope>
    <source>
        <strain evidence="10">DH14</strain>
    </source>
</reference>
<dbReference type="GO" id="GO:0001080">
    <property type="term" value="P:nitrogen catabolite activation of transcription from RNA polymerase II promoter"/>
    <property type="evidence" value="ECO:0007669"/>
    <property type="project" value="TreeGrafter"/>
</dbReference>
<dbReference type="eggNOG" id="KOG0837">
    <property type="taxonomic scope" value="Eukaryota"/>
</dbReference>
<evidence type="ECO:0000256" key="2">
    <source>
        <dbReference type="ARBA" id="ARBA00022605"/>
    </source>
</evidence>
<dbReference type="GO" id="GO:0005634">
    <property type="term" value="C:nucleus"/>
    <property type="evidence" value="ECO:0007669"/>
    <property type="project" value="UniProtKB-SubCell"/>
</dbReference>
<evidence type="ECO:0000256" key="5">
    <source>
        <dbReference type="ARBA" id="ARBA00023159"/>
    </source>
</evidence>
<dbReference type="InterPro" id="IPR050946">
    <property type="entry name" value="AP-1_TF_bZIP"/>
</dbReference>
<keyword evidence="7" id="KW-0539">Nucleus</keyword>
<organism evidence="10 11">
    <name type="scientific">Blumeria graminis f. sp. hordei (strain DH14)</name>
    <name type="common">Barley powdery mildew</name>
    <name type="synonym">Oidium monilioides f. sp. hordei</name>
    <dbReference type="NCBI Taxonomy" id="546991"/>
    <lineage>
        <taxon>Eukaryota</taxon>
        <taxon>Fungi</taxon>
        <taxon>Dikarya</taxon>
        <taxon>Ascomycota</taxon>
        <taxon>Pezizomycotina</taxon>
        <taxon>Leotiomycetes</taxon>
        <taxon>Erysiphales</taxon>
        <taxon>Erysiphaceae</taxon>
        <taxon>Blumeria</taxon>
        <taxon>Blumeria hordei</taxon>
    </lineage>
</organism>
<dbReference type="PANTHER" id="PTHR11462:SF35">
    <property type="entry name" value="TRANSCRIPTION FACTOR JRA"/>
    <property type="match status" value="1"/>
</dbReference>
<protein>
    <submittedName>
        <fullName evidence="10">BZIP transcription factor CpcA</fullName>
    </submittedName>
</protein>
<sequence>MSHSKLHFNNPQYADFPAQNQQSFALYENLQSPKTPNTFKTQAFAGPVSYYTTQTVTSTFDNSKTVDLQWNYQNNPRESCSQIPRTMSWDSSAGMTDIDLFEEFTRNENEGVVLDSNFPLYPSPLNLERNELNVHTPFLGFPSTRATPAMNLLQEFSEPNPNSHFCTNTKASYMGNSSSDFNDIFDFAHLPQSNLDYPSTGDNWITLTASIHETTEAVSGANLSPSLLMAELEVSHSPRSSPCHSVVKPSFTPVSRKRAKLHEPIYIEDPNDNVAIKRARNTLAARKSRQRKMQRLWELEEEICKLKSERDQWKKIALTRST</sequence>
<dbReference type="PROSITE" id="PS00036">
    <property type="entry name" value="BZIP_BASIC"/>
    <property type="match status" value="1"/>
</dbReference>
<gene>
    <name evidence="10" type="ORF">BGHDH14_bgh02964</name>
</gene>
<keyword evidence="6" id="KW-0804">Transcription</keyword>
<dbReference type="OrthoDB" id="5419235at2759"/>
<keyword evidence="3" id="KW-0805">Transcription regulation</keyword>
<comment type="similarity">
    <text evidence="8">Belongs to the bZIP family. GCN4 subfamily.</text>
</comment>
<dbReference type="InParanoid" id="N1JCH2"/>
<evidence type="ECO:0000256" key="7">
    <source>
        <dbReference type="ARBA" id="ARBA00023242"/>
    </source>
</evidence>
<dbReference type="InterPro" id="IPR046347">
    <property type="entry name" value="bZIP_sf"/>
</dbReference>
<name>N1JCH2_BLUG1</name>
<keyword evidence="2" id="KW-0028">Amino-acid biosynthesis</keyword>
<evidence type="ECO:0000313" key="11">
    <source>
        <dbReference type="Proteomes" id="UP000015441"/>
    </source>
</evidence>
<evidence type="ECO:0000256" key="4">
    <source>
        <dbReference type="ARBA" id="ARBA00023125"/>
    </source>
</evidence>
<dbReference type="CDD" id="cd12193">
    <property type="entry name" value="bZIP_GCN4"/>
    <property type="match status" value="1"/>
</dbReference>